<evidence type="ECO:0000313" key="2">
    <source>
        <dbReference type="Proteomes" id="UP001057375"/>
    </source>
</evidence>
<gene>
    <name evidence="1" type="ORF">ADUPG1_007892</name>
</gene>
<comment type="caution">
    <text evidence="1">The sequence shown here is derived from an EMBL/GenBank/DDBJ whole genome shotgun (WGS) entry which is preliminary data.</text>
</comment>
<proteinExistence type="predicted"/>
<reference evidence="1" key="1">
    <citation type="submission" date="2022-03" db="EMBL/GenBank/DDBJ databases">
        <title>Draft genome sequence of Aduncisulcus paluster, a free-living microaerophilic Fornicata.</title>
        <authorList>
            <person name="Yuyama I."/>
            <person name="Kume K."/>
            <person name="Tamura T."/>
            <person name="Inagaki Y."/>
            <person name="Hashimoto T."/>
        </authorList>
    </citation>
    <scope>NUCLEOTIDE SEQUENCE</scope>
    <source>
        <strain evidence="1">NY0171</strain>
    </source>
</reference>
<dbReference type="EMBL" id="BQXS01010830">
    <property type="protein sequence ID" value="GKT34555.1"/>
    <property type="molecule type" value="Genomic_DNA"/>
</dbReference>
<accession>A0ABQ5KU69</accession>
<evidence type="ECO:0000313" key="1">
    <source>
        <dbReference type="EMBL" id="GKT34555.1"/>
    </source>
</evidence>
<dbReference type="Proteomes" id="UP001057375">
    <property type="component" value="Unassembled WGS sequence"/>
</dbReference>
<organism evidence="1 2">
    <name type="scientific">Aduncisulcus paluster</name>
    <dbReference type="NCBI Taxonomy" id="2918883"/>
    <lineage>
        <taxon>Eukaryota</taxon>
        <taxon>Metamonada</taxon>
        <taxon>Carpediemonas-like organisms</taxon>
        <taxon>Aduncisulcus</taxon>
    </lineage>
</organism>
<sequence length="146" mass="16412">MSEDDEEIVPRHNFHGGILKLVRDLDSISIDRKQYYAADYGSAFFQYGSQIKLMIQPQLTSLVGIEARTLVIFPFPKFISIGTVSEILEDITFQTPERLVLLPGTAFYAVMLKYSSKEKAVAAHNKACRAQINGYRIHSIPVSDLS</sequence>
<keyword evidence="2" id="KW-1185">Reference proteome</keyword>
<name>A0ABQ5KU69_9EUKA</name>
<protein>
    <submittedName>
        <fullName evidence="1">Uncharacterized protein</fullName>
    </submittedName>
</protein>